<dbReference type="InterPro" id="IPR014710">
    <property type="entry name" value="RmlC-like_jellyroll"/>
</dbReference>
<evidence type="ECO:0000313" key="6">
    <source>
        <dbReference type="Proteomes" id="UP000282818"/>
    </source>
</evidence>
<evidence type="ECO:0000313" key="5">
    <source>
        <dbReference type="EMBL" id="RVU29837.1"/>
    </source>
</evidence>
<gene>
    <name evidence="5" type="ORF">EOE65_14930</name>
</gene>
<keyword evidence="1 2" id="KW-0129">CBS domain</keyword>
<feature type="domain" description="Cyclic nucleotide-binding" evidence="3">
    <location>
        <begin position="17"/>
        <end position="116"/>
    </location>
</feature>
<dbReference type="PANTHER" id="PTHR43080">
    <property type="entry name" value="CBS DOMAIN-CONTAINING PROTEIN CBSX3, MITOCHONDRIAL"/>
    <property type="match status" value="1"/>
</dbReference>
<feature type="domain" description="CBS" evidence="4">
    <location>
        <begin position="238"/>
        <end position="293"/>
    </location>
</feature>
<dbReference type="Gene3D" id="2.60.120.10">
    <property type="entry name" value="Jelly Rolls"/>
    <property type="match status" value="1"/>
</dbReference>
<reference evidence="5 6" key="1">
    <citation type="submission" date="2019-01" db="EMBL/GenBank/DDBJ databases">
        <authorList>
            <person name="Chen W.-M."/>
        </authorList>
    </citation>
    <scope>NUCLEOTIDE SEQUENCE [LARGE SCALE GENOMIC DNA]</scope>
    <source>
        <strain evidence="5 6">HPM-16</strain>
    </source>
</reference>
<name>A0A437Q5P7_9GAMM</name>
<dbReference type="PROSITE" id="PS50042">
    <property type="entry name" value="CNMP_BINDING_3"/>
    <property type="match status" value="1"/>
</dbReference>
<dbReference type="CDD" id="cd00038">
    <property type="entry name" value="CAP_ED"/>
    <property type="match status" value="1"/>
</dbReference>
<dbReference type="InterPro" id="IPR018490">
    <property type="entry name" value="cNMP-bd_dom_sf"/>
</dbReference>
<organism evidence="5 6">
    <name type="scientific">Neptunomonas marina</name>
    <dbReference type="NCBI Taxonomy" id="1815562"/>
    <lineage>
        <taxon>Bacteria</taxon>
        <taxon>Pseudomonadati</taxon>
        <taxon>Pseudomonadota</taxon>
        <taxon>Gammaproteobacteria</taxon>
        <taxon>Oceanospirillales</taxon>
        <taxon>Oceanospirillaceae</taxon>
        <taxon>Neptunomonas</taxon>
    </lineage>
</organism>
<dbReference type="InterPro" id="IPR005105">
    <property type="entry name" value="GlnD_Uridyltrans_N"/>
</dbReference>
<dbReference type="InterPro" id="IPR000644">
    <property type="entry name" value="CBS_dom"/>
</dbReference>
<dbReference type="InterPro" id="IPR046342">
    <property type="entry name" value="CBS_dom_sf"/>
</dbReference>
<protein>
    <submittedName>
        <fullName evidence="5">Cyclic nucleotide-binding/CBS domain-containing protein</fullName>
    </submittedName>
</protein>
<proteinExistence type="predicted"/>
<dbReference type="CDD" id="cd05401">
    <property type="entry name" value="NT_GlnE_GlnD_like"/>
    <property type="match status" value="1"/>
</dbReference>
<dbReference type="Pfam" id="PF00571">
    <property type="entry name" value="CBS"/>
    <property type="match status" value="1"/>
</dbReference>
<evidence type="ECO:0000259" key="3">
    <source>
        <dbReference type="PROSITE" id="PS50042"/>
    </source>
</evidence>
<keyword evidence="6" id="KW-1185">Reference proteome</keyword>
<dbReference type="GO" id="GO:0008773">
    <property type="term" value="F:[protein-PII] uridylyltransferase activity"/>
    <property type="evidence" value="ECO:0007669"/>
    <property type="project" value="InterPro"/>
</dbReference>
<dbReference type="AlphaFoldDB" id="A0A437Q5P7"/>
<accession>A0A437Q5P7</accession>
<dbReference type="PROSITE" id="PS51371">
    <property type="entry name" value="CBS"/>
    <property type="match status" value="2"/>
</dbReference>
<dbReference type="EMBL" id="SACQ01000007">
    <property type="protein sequence ID" value="RVU29837.1"/>
    <property type="molecule type" value="Genomic_DNA"/>
</dbReference>
<dbReference type="Pfam" id="PF00027">
    <property type="entry name" value="cNMP_binding"/>
    <property type="match status" value="1"/>
</dbReference>
<dbReference type="InterPro" id="IPR000595">
    <property type="entry name" value="cNMP-bd_dom"/>
</dbReference>
<evidence type="ECO:0000259" key="4">
    <source>
        <dbReference type="PROSITE" id="PS51371"/>
    </source>
</evidence>
<comment type="caution">
    <text evidence="5">The sequence shown here is derived from an EMBL/GenBank/DDBJ whole genome shotgun (WGS) entry which is preliminary data.</text>
</comment>
<dbReference type="SMART" id="SM00116">
    <property type="entry name" value="CBS"/>
    <property type="match status" value="2"/>
</dbReference>
<dbReference type="PANTHER" id="PTHR43080:SF2">
    <property type="entry name" value="CBS DOMAIN-CONTAINING PROTEIN"/>
    <property type="match status" value="1"/>
</dbReference>
<dbReference type="CDD" id="cd04587">
    <property type="entry name" value="CBS_pair_CAP-ED_NT_Pol-beta-like_DUF294_assoc"/>
    <property type="match status" value="1"/>
</dbReference>
<evidence type="ECO:0000256" key="1">
    <source>
        <dbReference type="ARBA" id="ARBA00023122"/>
    </source>
</evidence>
<evidence type="ECO:0000256" key="2">
    <source>
        <dbReference type="PROSITE-ProRule" id="PRU00703"/>
    </source>
</evidence>
<dbReference type="Pfam" id="PF03445">
    <property type="entry name" value="DUF294"/>
    <property type="match status" value="1"/>
</dbReference>
<feature type="domain" description="CBS" evidence="4">
    <location>
        <begin position="156"/>
        <end position="231"/>
    </location>
</feature>
<dbReference type="InterPro" id="IPR018821">
    <property type="entry name" value="DUF294_put_nucleoTrafse_sb-bd"/>
</dbReference>
<dbReference type="Gene3D" id="3.10.580.10">
    <property type="entry name" value="CBS-domain"/>
    <property type="match status" value="1"/>
</dbReference>
<dbReference type="SMART" id="SM00100">
    <property type="entry name" value="cNMP"/>
    <property type="match status" value="1"/>
</dbReference>
<dbReference type="InterPro" id="IPR051257">
    <property type="entry name" value="Diverse_CBS-Domain"/>
</dbReference>
<sequence>MQSEQVEIYQFLSTIAPFSLLSAASLEEVVGSVEIGYFKAGTQILSLGDAINDLCCVRSGAVEVFRKNGELYNRLSQGGVFGYQGLLVNRHVRYPVCALEDTLIYYISGAVFREMLDREEEFADFFAVEDSTRLLQVVSRQEKSSPLMTSKVSSLIGREPVTLLSSASVQQAAQLMCEEQVSSLLVLEPVTDDVDDDQLVPDLEAGPHYIRGILTDRDLRERIIAQGLSYETAIDEVMSQSVVTINSDDFVFEAMMTMLRSHVYHLPVLKKGRPLGVINLADIVRHESQSSLFIVSNILHQTTLEGLVALRDEVNSSFVRLVNEDANSQMIGTAMAIIGRTFKQRLIELAIEALGEPPIEFCFLALGSMARDEQLIVTDQDNALILDNSYDPQQHGSYFEQLAEYVCHGLAACGYALCTGGIMATNPVWRMTQAEWEVRFCDWIDNPTPRSLLDSSIFFDLDGVYGRTEWADQLNSLVARRAKRSQRFLASMARNALLRTPPLGFFRTFVLEQDGEHKNSINLKRRGTAPLVDLIRVHALAIGSSSRNSFERLDDIVEANILPPGRGEDIKGALEFIALVRIRHQKLDLEKEIPPDNNIEPENLSNFERRNLKDAFQIVSDAQKYLTFRYQPNRAN</sequence>
<dbReference type="SUPFAM" id="SSF51206">
    <property type="entry name" value="cAMP-binding domain-like"/>
    <property type="match status" value="1"/>
</dbReference>
<dbReference type="RefSeq" id="WP_127695143.1">
    <property type="nucleotide sequence ID" value="NZ_SACQ01000007.1"/>
</dbReference>
<dbReference type="Pfam" id="PF10335">
    <property type="entry name" value="DUF294_C"/>
    <property type="match status" value="1"/>
</dbReference>
<dbReference type="Proteomes" id="UP000282818">
    <property type="component" value="Unassembled WGS sequence"/>
</dbReference>
<dbReference type="SUPFAM" id="SSF54631">
    <property type="entry name" value="CBS-domain pair"/>
    <property type="match status" value="1"/>
</dbReference>